<comment type="caution">
    <text evidence="1">The sequence shown here is derived from an EMBL/GenBank/DDBJ whole genome shotgun (WGS) entry which is preliminary data.</text>
</comment>
<protein>
    <submittedName>
        <fullName evidence="1">Uncharacterized protein</fullName>
    </submittedName>
</protein>
<name>A0ACB7HZS8_MANES</name>
<keyword evidence="2" id="KW-1185">Reference proteome</keyword>
<dbReference type="EMBL" id="CM004390">
    <property type="protein sequence ID" value="KAG8656321.1"/>
    <property type="molecule type" value="Genomic_DNA"/>
</dbReference>
<proteinExistence type="predicted"/>
<evidence type="ECO:0000313" key="2">
    <source>
        <dbReference type="Proteomes" id="UP000091857"/>
    </source>
</evidence>
<organism evidence="1 2">
    <name type="scientific">Manihot esculenta</name>
    <name type="common">Cassava</name>
    <name type="synonym">Jatropha manihot</name>
    <dbReference type="NCBI Taxonomy" id="3983"/>
    <lineage>
        <taxon>Eukaryota</taxon>
        <taxon>Viridiplantae</taxon>
        <taxon>Streptophyta</taxon>
        <taxon>Embryophyta</taxon>
        <taxon>Tracheophyta</taxon>
        <taxon>Spermatophyta</taxon>
        <taxon>Magnoliopsida</taxon>
        <taxon>eudicotyledons</taxon>
        <taxon>Gunneridae</taxon>
        <taxon>Pentapetalae</taxon>
        <taxon>rosids</taxon>
        <taxon>fabids</taxon>
        <taxon>Malpighiales</taxon>
        <taxon>Euphorbiaceae</taxon>
        <taxon>Crotonoideae</taxon>
        <taxon>Manihoteae</taxon>
        <taxon>Manihot</taxon>
    </lineage>
</organism>
<evidence type="ECO:0000313" key="1">
    <source>
        <dbReference type="EMBL" id="KAG8656321.1"/>
    </source>
</evidence>
<sequence length="416" mass="46501">MTYCLSKYYFTDALLNKQLHGHLGARGKEKRKKKKNLIEFMASQGESDKKRSLPSWMSSRANGSKSSGKKPTSSGKNEESEEIKDNSPSKETISGRKFGASSSKNFSKLLEGVVFVLSGFVNPERATLRSQAMEMGADYRPDWSSECTLLVCAYSNTPKFRQVEADCGTIVKKEWILDCYSQKKLVDIDTYMMHAGKPWRKNNPSIENSHDQKPTPPRKSGKQVEKGSYSKPASASSKSISSNSAKEQFSASKVKEWAIDDLKRTISWLENQEEKPEPSEIKEIAAGGIIICLQDAIDALEQNQDVRQIAEQWNVVPHAVEELIKLVDATSLSKEDLCEQAKACKQMYDAELTGVDDDPKQKKKRLKTDENVRDSNSRSNVVSGVAADYDSDKTIEMTEEDIDFAYNNVASTICKP</sequence>
<dbReference type="Proteomes" id="UP000091857">
    <property type="component" value="Chromosome 4"/>
</dbReference>
<reference evidence="2" key="1">
    <citation type="journal article" date="2016" name="Nat. Biotechnol.">
        <title>Sequencing wild and cultivated cassava and related species reveals extensive interspecific hybridization and genetic diversity.</title>
        <authorList>
            <person name="Bredeson J.V."/>
            <person name="Lyons J.B."/>
            <person name="Prochnik S.E."/>
            <person name="Wu G.A."/>
            <person name="Ha C.M."/>
            <person name="Edsinger-Gonzales E."/>
            <person name="Grimwood J."/>
            <person name="Schmutz J."/>
            <person name="Rabbi I.Y."/>
            <person name="Egesi C."/>
            <person name="Nauluvula P."/>
            <person name="Lebot V."/>
            <person name="Ndunguru J."/>
            <person name="Mkamilo G."/>
            <person name="Bart R.S."/>
            <person name="Setter T.L."/>
            <person name="Gleadow R.M."/>
            <person name="Kulakow P."/>
            <person name="Ferguson M.E."/>
            <person name="Rounsley S."/>
            <person name="Rokhsar D.S."/>
        </authorList>
    </citation>
    <scope>NUCLEOTIDE SEQUENCE [LARGE SCALE GENOMIC DNA]</scope>
    <source>
        <strain evidence="2">cv. AM560-2</strain>
    </source>
</reference>
<gene>
    <name evidence="1" type="ORF">MANES_04G121300v8</name>
</gene>
<accession>A0ACB7HZS8</accession>